<gene>
    <name evidence="1" type="ORF">ILYODFUR_004409</name>
</gene>
<sequence length="128" mass="15094">MLKVNQFIPQEMEWYMRAILLITVHISCFQAMLSKFSSGFRMSHAHSEIVFLLSEQRSQESQDSILEPLLSSIYILPLGQIMEYYNKFYHTNADGAQLYAIKSKSIHTPDRFCYAYIIIQPKWLFLME</sequence>
<reference evidence="1 2" key="1">
    <citation type="submission" date="2021-06" db="EMBL/GenBank/DDBJ databases">
        <authorList>
            <person name="Palmer J.M."/>
        </authorList>
    </citation>
    <scope>NUCLEOTIDE SEQUENCE [LARGE SCALE GENOMIC DNA]</scope>
    <source>
        <strain evidence="2">if_2019</strain>
        <tissue evidence="1">Muscle</tissue>
    </source>
</reference>
<evidence type="ECO:0000313" key="2">
    <source>
        <dbReference type="Proteomes" id="UP001482620"/>
    </source>
</evidence>
<comment type="caution">
    <text evidence="1">The sequence shown here is derived from an EMBL/GenBank/DDBJ whole genome shotgun (WGS) entry which is preliminary data.</text>
</comment>
<accession>A0ABV0UDA6</accession>
<name>A0ABV0UDA6_9TELE</name>
<organism evidence="1 2">
    <name type="scientific">Ilyodon furcidens</name>
    <name type="common">goldbreast splitfin</name>
    <dbReference type="NCBI Taxonomy" id="33524"/>
    <lineage>
        <taxon>Eukaryota</taxon>
        <taxon>Metazoa</taxon>
        <taxon>Chordata</taxon>
        <taxon>Craniata</taxon>
        <taxon>Vertebrata</taxon>
        <taxon>Euteleostomi</taxon>
        <taxon>Actinopterygii</taxon>
        <taxon>Neopterygii</taxon>
        <taxon>Teleostei</taxon>
        <taxon>Neoteleostei</taxon>
        <taxon>Acanthomorphata</taxon>
        <taxon>Ovalentaria</taxon>
        <taxon>Atherinomorphae</taxon>
        <taxon>Cyprinodontiformes</taxon>
        <taxon>Goodeidae</taxon>
        <taxon>Ilyodon</taxon>
    </lineage>
</organism>
<protein>
    <submittedName>
        <fullName evidence="1">Uncharacterized protein</fullName>
    </submittedName>
</protein>
<proteinExistence type="predicted"/>
<dbReference type="EMBL" id="JAHRIQ010069754">
    <property type="protein sequence ID" value="MEQ2243180.1"/>
    <property type="molecule type" value="Genomic_DNA"/>
</dbReference>
<keyword evidence="2" id="KW-1185">Reference proteome</keyword>
<dbReference type="Proteomes" id="UP001482620">
    <property type="component" value="Unassembled WGS sequence"/>
</dbReference>
<evidence type="ECO:0000313" key="1">
    <source>
        <dbReference type="EMBL" id="MEQ2243180.1"/>
    </source>
</evidence>